<evidence type="ECO:0000256" key="1">
    <source>
        <dbReference type="SAM" id="Phobius"/>
    </source>
</evidence>
<keyword evidence="1" id="KW-1133">Transmembrane helix</keyword>
<proteinExistence type="predicted"/>
<reference evidence="2 3" key="1">
    <citation type="submission" date="2019-03" db="EMBL/GenBank/DDBJ databases">
        <title>This is whole genome sequence of Paenibacillus sp MS74 strain.</title>
        <authorList>
            <person name="Trinh H.N."/>
        </authorList>
    </citation>
    <scope>NUCLEOTIDE SEQUENCE [LARGE SCALE GENOMIC DNA]</scope>
    <source>
        <strain evidence="2 3">MS74</strain>
    </source>
</reference>
<evidence type="ECO:0008006" key="4">
    <source>
        <dbReference type="Google" id="ProtNLM"/>
    </source>
</evidence>
<keyword evidence="1" id="KW-0812">Transmembrane</keyword>
<organism evidence="2 3">
    <name type="scientific">Paenibacillus piri</name>
    <dbReference type="NCBI Taxonomy" id="2547395"/>
    <lineage>
        <taxon>Bacteria</taxon>
        <taxon>Bacillati</taxon>
        <taxon>Bacillota</taxon>
        <taxon>Bacilli</taxon>
        <taxon>Bacillales</taxon>
        <taxon>Paenibacillaceae</taxon>
        <taxon>Paenibacillus</taxon>
    </lineage>
</organism>
<protein>
    <recommendedName>
        <fullName evidence="4">DUF5668 domain-containing protein</fullName>
    </recommendedName>
</protein>
<dbReference type="OrthoDB" id="1707123at2"/>
<dbReference type="AlphaFoldDB" id="A0A4R5KF40"/>
<name>A0A4R5KF40_9BACL</name>
<evidence type="ECO:0000313" key="2">
    <source>
        <dbReference type="EMBL" id="TDF93572.1"/>
    </source>
</evidence>
<feature type="transmembrane region" description="Helical" evidence="1">
    <location>
        <begin position="7"/>
        <end position="25"/>
    </location>
</feature>
<feature type="transmembrane region" description="Helical" evidence="1">
    <location>
        <begin position="69"/>
        <end position="94"/>
    </location>
</feature>
<accession>A0A4R5KF40</accession>
<comment type="caution">
    <text evidence="2">The sequence shown here is derived from an EMBL/GenBank/DDBJ whole genome shotgun (WGS) entry which is preliminary data.</text>
</comment>
<dbReference type="RefSeq" id="WP_133234056.1">
    <property type="nucleotide sequence ID" value="NZ_SMRT01000016.1"/>
</dbReference>
<evidence type="ECO:0000313" key="3">
    <source>
        <dbReference type="Proteomes" id="UP000295636"/>
    </source>
</evidence>
<gene>
    <name evidence="2" type="ORF">E1757_26975</name>
</gene>
<keyword evidence="3" id="KW-1185">Reference proteome</keyword>
<feature type="transmembrane region" description="Helical" evidence="1">
    <location>
        <begin position="37"/>
        <end position="57"/>
    </location>
</feature>
<dbReference type="Proteomes" id="UP000295636">
    <property type="component" value="Unassembled WGS sequence"/>
</dbReference>
<dbReference type="EMBL" id="SMRT01000016">
    <property type="protein sequence ID" value="TDF93572.1"/>
    <property type="molecule type" value="Genomic_DNA"/>
</dbReference>
<keyword evidence="1" id="KW-0472">Membrane</keyword>
<sequence>MRKWRVGTLSMGVTLILLGAILFISQWEGQQAFDTLIAWWPVMFIMLGLEIVLYLLFSKKENSVLSYDMMSVFFVGVLCIGCLGFTLLTSAGILGEVRSVLRSVDETRDLPAVKEAVADGVKKVVVQSQDHAMKVDKSTERTVQVFGTYRTRSKQGDEFKPLQKEQFVDVRTIGDTMYVQVKRPPEKRGIDPLYPNMMATVVLPQDVQVELRGAER</sequence>